<dbReference type="PATRIC" id="fig|1339349.3.peg.3796"/>
<gene>
    <name evidence="5" type="ORF">M094_2710</name>
</gene>
<dbReference type="SMART" id="SM00342">
    <property type="entry name" value="HTH_ARAC"/>
    <property type="match status" value="1"/>
</dbReference>
<evidence type="ECO:0000256" key="2">
    <source>
        <dbReference type="ARBA" id="ARBA00023125"/>
    </source>
</evidence>
<dbReference type="RefSeq" id="WP_035450363.1">
    <property type="nucleotide sequence ID" value="NZ_JNHN01000181.1"/>
</dbReference>
<dbReference type="Proteomes" id="UP000028013">
    <property type="component" value="Unassembled WGS sequence"/>
</dbReference>
<keyword evidence="1" id="KW-0805">Transcription regulation</keyword>
<accession>A0A078RVB2</accession>
<evidence type="ECO:0000256" key="1">
    <source>
        <dbReference type="ARBA" id="ARBA00023015"/>
    </source>
</evidence>
<dbReference type="PROSITE" id="PS01124">
    <property type="entry name" value="HTH_ARAC_FAMILY_2"/>
    <property type="match status" value="1"/>
</dbReference>
<dbReference type="AlphaFoldDB" id="A0A078RVB2"/>
<feature type="domain" description="HTH araC/xylS-type" evidence="4">
    <location>
        <begin position="178"/>
        <end position="276"/>
    </location>
</feature>
<dbReference type="SUPFAM" id="SSF46689">
    <property type="entry name" value="Homeodomain-like"/>
    <property type="match status" value="1"/>
</dbReference>
<evidence type="ECO:0000313" key="6">
    <source>
        <dbReference type="Proteomes" id="UP000028013"/>
    </source>
</evidence>
<keyword evidence="3" id="KW-0804">Transcription</keyword>
<evidence type="ECO:0000259" key="4">
    <source>
        <dbReference type="PROSITE" id="PS01124"/>
    </source>
</evidence>
<dbReference type="PANTHER" id="PTHR43280">
    <property type="entry name" value="ARAC-FAMILY TRANSCRIPTIONAL REGULATOR"/>
    <property type="match status" value="1"/>
</dbReference>
<dbReference type="EMBL" id="JNHN01000181">
    <property type="protein sequence ID" value="KDS48239.1"/>
    <property type="molecule type" value="Genomic_DNA"/>
</dbReference>
<evidence type="ECO:0000313" key="5">
    <source>
        <dbReference type="EMBL" id="KDS48239.1"/>
    </source>
</evidence>
<dbReference type="Pfam" id="PF12833">
    <property type="entry name" value="HTH_18"/>
    <property type="match status" value="1"/>
</dbReference>
<dbReference type="PRINTS" id="PR00032">
    <property type="entry name" value="HTHARAC"/>
</dbReference>
<proteinExistence type="predicted"/>
<organism evidence="5 6">
    <name type="scientific">Bacteroides uniformis str. 3978 T3 ii</name>
    <dbReference type="NCBI Taxonomy" id="1339349"/>
    <lineage>
        <taxon>Bacteria</taxon>
        <taxon>Pseudomonadati</taxon>
        <taxon>Bacteroidota</taxon>
        <taxon>Bacteroidia</taxon>
        <taxon>Bacteroidales</taxon>
        <taxon>Bacteroidaceae</taxon>
        <taxon>Bacteroides</taxon>
    </lineage>
</organism>
<dbReference type="InterPro" id="IPR009057">
    <property type="entry name" value="Homeodomain-like_sf"/>
</dbReference>
<dbReference type="GO" id="GO:0003700">
    <property type="term" value="F:DNA-binding transcription factor activity"/>
    <property type="evidence" value="ECO:0007669"/>
    <property type="project" value="InterPro"/>
</dbReference>
<sequence length="278" mass="32348">MNPLLTTKQETFRAGTDNLEFFRERLLKMNNGALMFCTRGEAIITIDLRKYHIVPNTHITLLPSSIISLTSASKDFLVDFFAYSETMFKTACFRLEPPFIHFIKENACYTHTEDEPVRAITGLITASNAIYRDSENLYREAIAQNLLQIFFLDTYDKVQRYFTEEQINGSNRKEELFKKFINLVHTYCATQRDVVFYADQLCISTRYLSAITKQVAENSAKEIIDENLILELKMALQSTGMSLKEIADKYRFPDQSFFGRYFKKHTGMSPKEYRAKKN</sequence>
<dbReference type="Gene3D" id="1.10.10.60">
    <property type="entry name" value="Homeodomain-like"/>
    <property type="match status" value="1"/>
</dbReference>
<protein>
    <submittedName>
        <fullName evidence="5">Bacterial regulatory helix-turn-helix s, AraC family protein</fullName>
    </submittedName>
</protein>
<reference evidence="5 6" key="1">
    <citation type="submission" date="2014-04" db="EMBL/GenBank/DDBJ databases">
        <authorList>
            <person name="Sears C."/>
            <person name="Carroll K."/>
            <person name="Sack B.R."/>
            <person name="Qadri F."/>
            <person name="Myers L.L."/>
            <person name="Chung G.-T."/>
            <person name="Escheverria P."/>
            <person name="Fraser C.M."/>
            <person name="Sadzewicz L."/>
            <person name="Shefchek K.A."/>
            <person name="Tallon L."/>
            <person name="Das S.P."/>
            <person name="Daugherty S."/>
            <person name="Mongodin E.F."/>
        </authorList>
    </citation>
    <scope>NUCLEOTIDE SEQUENCE [LARGE SCALE GENOMIC DNA]</scope>
    <source>
        <strain evidence="5 6">3978 T3 ii</strain>
    </source>
</reference>
<evidence type="ECO:0000256" key="3">
    <source>
        <dbReference type="ARBA" id="ARBA00023163"/>
    </source>
</evidence>
<name>A0A078RVB2_BACUN</name>
<dbReference type="InterPro" id="IPR020449">
    <property type="entry name" value="Tscrpt_reg_AraC-type_HTH"/>
</dbReference>
<dbReference type="GO" id="GO:0043565">
    <property type="term" value="F:sequence-specific DNA binding"/>
    <property type="evidence" value="ECO:0007669"/>
    <property type="project" value="InterPro"/>
</dbReference>
<keyword evidence="2" id="KW-0238">DNA-binding</keyword>
<dbReference type="InterPro" id="IPR018060">
    <property type="entry name" value="HTH_AraC"/>
</dbReference>
<dbReference type="PANTHER" id="PTHR43280:SF32">
    <property type="entry name" value="TRANSCRIPTIONAL REGULATORY PROTEIN"/>
    <property type="match status" value="1"/>
</dbReference>
<comment type="caution">
    <text evidence="5">The sequence shown here is derived from an EMBL/GenBank/DDBJ whole genome shotgun (WGS) entry which is preliminary data.</text>
</comment>